<evidence type="ECO:0000313" key="10">
    <source>
        <dbReference type="RefSeq" id="XP_042561902.1"/>
    </source>
</evidence>
<evidence type="ECO:0000256" key="6">
    <source>
        <dbReference type="ARBA" id="ARBA00023242"/>
    </source>
</evidence>
<organism evidence="9 10">
    <name type="scientific">Clupea harengus</name>
    <name type="common">Atlantic herring</name>
    <dbReference type="NCBI Taxonomy" id="7950"/>
    <lineage>
        <taxon>Eukaryota</taxon>
        <taxon>Metazoa</taxon>
        <taxon>Chordata</taxon>
        <taxon>Craniata</taxon>
        <taxon>Vertebrata</taxon>
        <taxon>Euteleostomi</taxon>
        <taxon>Actinopterygii</taxon>
        <taxon>Neopterygii</taxon>
        <taxon>Teleostei</taxon>
        <taxon>Clupei</taxon>
        <taxon>Clupeiformes</taxon>
        <taxon>Clupeoidei</taxon>
        <taxon>Clupeidae</taxon>
        <taxon>Clupea</taxon>
    </lineage>
</organism>
<dbReference type="GO" id="GO:0005525">
    <property type="term" value="F:GTP binding"/>
    <property type="evidence" value="ECO:0007669"/>
    <property type="project" value="UniProtKB-KW"/>
</dbReference>
<proteinExistence type="predicted"/>
<evidence type="ECO:0000256" key="5">
    <source>
        <dbReference type="ARBA" id="ARBA00023134"/>
    </source>
</evidence>
<dbReference type="GO" id="GO:0005737">
    <property type="term" value="C:cytoplasm"/>
    <property type="evidence" value="ECO:0007669"/>
    <property type="project" value="UniProtKB-SubCell"/>
</dbReference>
<keyword evidence="3" id="KW-0963">Cytoplasm</keyword>
<dbReference type="InterPro" id="IPR058641">
    <property type="entry name" value="GVIN1_dom"/>
</dbReference>
<gene>
    <name evidence="10" type="primary">zmp:0000000912</name>
</gene>
<dbReference type="PANTHER" id="PTHR22796:SF6">
    <property type="entry name" value="INTERFERON-INDUCED VERY LARGE GTPASE 1-RELATED"/>
    <property type="match status" value="1"/>
</dbReference>
<evidence type="ECO:0000256" key="2">
    <source>
        <dbReference type="ARBA" id="ARBA00004496"/>
    </source>
</evidence>
<feature type="region of interest" description="Disordered" evidence="7">
    <location>
        <begin position="1"/>
        <end position="123"/>
    </location>
</feature>
<dbReference type="KEGG" id="char:122131064"/>
<dbReference type="Proteomes" id="UP000515152">
    <property type="component" value="Unplaced"/>
</dbReference>
<accession>A0A8M1KDC5</accession>
<evidence type="ECO:0000313" key="9">
    <source>
        <dbReference type="Proteomes" id="UP000515152"/>
    </source>
</evidence>
<keyword evidence="4" id="KW-0547">Nucleotide-binding</keyword>
<feature type="compositionally biased region" description="Basic and acidic residues" evidence="7">
    <location>
        <begin position="95"/>
        <end position="123"/>
    </location>
</feature>
<evidence type="ECO:0000259" key="8">
    <source>
        <dbReference type="PROSITE" id="PS51717"/>
    </source>
</evidence>
<dbReference type="Pfam" id="PF25974">
    <property type="entry name" value="URGCP_9th"/>
    <property type="match status" value="1"/>
</dbReference>
<dbReference type="OrthoDB" id="1597724at2759"/>
<reference evidence="10" key="1">
    <citation type="submission" date="2025-08" db="UniProtKB">
        <authorList>
            <consortium name="RefSeq"/>
        </authorList>
    </citation>
    <scope>IDENTIFICATION</scope>
</reference>
<dbReference type="RefSeq" id="XP_042561902.1">
    <property type="nucleotide sequence ID" value="XM_042705968.1"/>
</dbReference>
<keyword evidence="9" id="KW-1185">Reference proteome</keyword>
<name>A0A8M1KDC5_CLUHA</name>
<keyword evidence="5" id="KW-0342">GTP-binding</keyword>
<dbReference type="InterPro" id="IPR057365">
    <property type="entry name" value="URGCP"/>
</dbReference>
<dbReference type="Pfam" id="PF25496">
    <property type="entry name" value="URGCP"/>
    <property type="match status" value="1"/>
</dbReference>
<dbReference type="InterPro" id="IPR030383">
    <property type="entry name" value="G_VLIG_dom"/>
</dbReference>
<protein>
    <submittedName>
        <fullName evidence="10">Interferon-induced very large GTPase 1 isoform X1</fullName>
    </submittedName>
</protein>
<sequence>MATKLTSPDSKDGRNEESEASSPYPQPEDPMQISSLPKDMGLEVSNVTEDEDDLLTMATKLTNPDSKDGRNEESEASTPYPPPEDPMQIAPQPKYMKEEHRWETAEDPSKKKEEPRRTNNQQELKELFTRLNLPGRDNDKLSTSDILKIDVRSCQPQGPKVEGELAQTFLNLLFMTNYRARYIPINEENGLAPENVKCRQNENRDVFATLFNKKDMVNEGVKKQAQIHPMDVQMAVFHSADPFLRQSLLTKLSMCQYALPLLVPNPFTSEIEFPLWAFRQVWKSWKSTDASGIVTVHNEPMYGAETPMVSVFRLGPVSTSKSQLINSLINERHSTFFHRHCPGSSRTRLLMDGVVEIAWYCPSGKDTDHFPECVAICNLHGDGEACRMQQTVLSEMASVNVAFLPSLSKTGTSMAIVEELFSSPTPLICLLTEDDSLLEEVGEGKFKMGLRDRNQSDIVRELKKAINEGLSLRRHDNLENPRLENLTKQSGIKVDEDDGDCRMGKEVALQITDLLEGNSEVKETFLPCQGKLWHEWCQKNKDLFRPRGNLEEQKSRIKQEMGLIRSRQQKAGCSDLMKLFLGALDSLPSLSRTYFLKWTSILIDSSTSDELVALHHKYNEKWSKVLVLKKKHDKSHQLMKQHTELENISDQLNAATFGLEHILREMGQIYEADVSVSGGGDQSKLPAMAAELMISGYPLELMDGDAGHVPLIWISAVLDEVINKIGNKRIFVLSILGIQSTGKSTMLNAMFGLQFAVSAGRCTRGAFMQLVSVTGDIKAKFDYILVVDTEGLRALELAGKATIHHDNELATFVIGLGHMTLINIFGENPAEMQDIIQIAVQAFLRMKKVKLSPSCVFVHQNVGDITAGEKNMEGKRRLQDKLDEMTKLAAKEEDCDAKCFSDVIAFDIQKDVKYFAQLWEGSPPMAPPNPCYSENVQDLKKTILSKASKSKGMKLSEFKTSISDLWNALLNENFVFSFKNTLEIAMYRKLETEYGNWTWSLRKAMLHIENKLHNRIENGILNTTEEQFLLAEMKPTYKEVEKTMAQYFDEHTDKEMLVQWRGRFESKICDVHSDLVKETQKKLNDLIHQKTTCKKVDERKAEYQDTLFKKSKDLALSLKQLDKSEEALKKEFDEMWEGWLLELKSEVPRVKDCNIWEDVMSMLSEGFENFFLNDQWRQADFKNITCKGDYSGYVMPVEPECQESEQANKGKKYNAFVTFVGNTWQNLSGLFKTHETHGLTDEQQESIKDLTRNIHGEAKRIIEKYSDLTMGYNKSYIQEIAASVTDSVREYEQSLMRGGFTFKKMFTVDLLLFVCDVASKTFSELHTKFQKANDVFIYLEGQRGQYYKVFMGFCQGAKSHAVLGDFICSKLELSIKQAMYDQTAIDLAAEMQSNFPAFNGNRLNLERHILLSLAEEENFGKFMQYIDNPKEHFKSFITEQVEKYMVTAESPKLLSKIQGNLKHKTECARDAAQSATEEVKKNCGDANMWLKLFSEELKDELKFAEKSYVDASEITDFNFLEEVICNTLDIIVHRLNESFSQLSLLKTEQFRRRPDEILNQHFSKCCWAQCPFCKAICTNTLEDHPNDHSVPFHRTNGLDGWHFSGTRTLCVDFCTTGIASDDSFCPSSDIDVKFPLKEYRKAGPEYANWSITPDHSELPYWKWFMCRFKDDLEKYYNKRFQGPGKIPKEWRKYTKEQAKKSLDVYML</sequence>
<dbReference type="GeneID" id="122131064"/>
<evidence type="ECO:0000256" key="1">
    <source>
        <dbReference type="ARBA" id="ARBA00004123"/>
    </source>
</evidence>
<comment type="subcellular location">
    <subcellularLocation>
        <location evidence="2">Cytoplasm</location>
    </subcellularLocation>
    <subcellularLocation>
        <location evidence="1">Nucleus</location>
    </subcellularLocation>
</comment>
<dbReference type="GO" id="GO:0005634">
    <property type="term" value="C:nucleus"/>
    <property type="evidence" value="ECO:0007669"/>
    <property type="project" value="UniProtKB-SubCell"/>
</dbReference>
<dbReference type="CTD" id="555278"/>
<dbReference type="PROSITE" id="PS51717">
    <property type="entry name" value="G_VLIG"/>
    <property type="match status" value="1"/>
</dbReference>
<feature type="domain" description="VLIG-type G" evidence="8">
    <location>
        <begin position="727"/>
        <end position="966"/>
    </location>
</feature>
<evidence type="ECO:0000256" key="4">
    <source>
        <dbReference type="ARBA" id="ARBA00022741"/>
    </source>
</evidence>
<keyword evidence="6" id="KW-0539">Nucleus</keyword>
<evidence type="ECO:0000256" key="7">
    <source>
        <dbReference type="SAM" id="MobiDB-lite"/>
    </source>
</evidence>
<dbReference type="PANTHER" id="PTHR22796">
    <property type="entry name" value="URG4-RELATED"/>
    <property type="match status" value="1"/>
</dbReference>
<evidence type="ECO:0000256" key="3">
    <source>
        <dbReference type="ARBA" id="ARBA00022490"/>
    </source>
</evidence>
<dbReference type="Pfam" id="PF25683">
    <property type="entry name" value="URGCP_GTPase"/>
    <property type="match status" value="1"/>
</dbReference>